<evidence type="ECO:0000313" key="1">
    <source>
        <dbReference type="EnsemblMetazoa" id="RPRC007723-PA"/>
    </source>
</evidence>
<dbReference type="InParanoid" id="T1HUK3"/>
<protein>
    <submittedName>
        <fullName evidence="1">Uncharacterized protein</fullName>
    </submittedName>
</protein>
<dbReference type="HOGENOM" id="CLU_995039_0_0_1"/>
<accession>T1HUK3</accession>
<sequence>MTETFDIWKEKKLIQEFNQRRQELLDQSIKEKLSQHITNGRKELNELAVRNWLKKKDQAKKEQERKCAPEKGTVSKVIHRSRSNSIYSRPMPISDLSMSFRSNLAPSAYRGDNNLETMAVKNDNIKIKKDKGAGDCSRCDFAKVYKNKLEPQESNEEERTRTETISSLDFSNNNKWNSKTLEEYYRLLYGYYNDSLQDGNYEYSHSGSSISDREANNKISYNQWLRRKNRLLKERKLHEERAKLLSEDQKMQKRLMSKQALENWYVKKACQTFKSQVPMK</sequence>
<dbReference type="VEuPathDB" id="VectorBase:RPRC007723"/>
<keyword evidence="2" id="KW-1185">Reference proteome</keyword>
<dbReference type="EnsemblMetazoa" id="RPRC007723-RA">
    <property type="protein sequence ID" value="RPRC007723-PA"/>
    <property type="gene ID" value="RPRC007723"/>
</dbReference>
<dbReference type="Proteomes" id="UP000015103">
    <property type="component" value="Unassembled WGS sequence"/>
</dbReference>
<evidence type="ECO:0000313" key="2">
    <source>
        <dbReference type="Proteomes" id="UP000015103"/>
    </source>
</evidence>
<dbReference type="EMBL" id="ACPB03005201">
    <property type="status" value="NOT_ANNOTATED_CDS"/>
    <property type="molecule type" value="Genomic_DNA"/>
</dbReference>
<name>T1HUK3_RHOPR</name>
<dbReference type="AlphaFoldDB" id="T1HUK3"/>
<organism evidence="1 2">
    <name type="scientific">Rhodnius prolixus</name>
    <name type="common">Triatomid bug</name>
    <dbReference type="NCBI Taxonomy" id="13249"/>
    <lineage>
        <taxon>Eukaryota</taxon>
        <taxon>Metazoa</taxon>
        <taxon>Ecdysozoa</taxon>
        <taxon>Arthropoda</taxon>
        <taxon>Hexapoda</taxon>
        <taxon>Insecta</taxon>
        <taxon>Pterygota</taxon>
        <taxon>Neoptera</taxon>
        <taxon>Paraneoptera</taxon>
        <taxon>Hemiptera</taxon>
        <taxon>Heteroptera</taxon>
        <taxon>Panheteroptera</taxon>
        <taxon>Cimicomorpha</taxon>
        <taxon>Reduviidae</taxon>
        <taxon>Triatominae</taxon>
        <taxon>Rhodnius</taxon>
    </lineage>
</organism>
<reference evidence="1" key="1">
    <citation type="submission" date="2015-05" db="UniProtKB">
        <authorList>
            <consortium name="EnsemblMetazoa"/>
        </authorList>
    </citation>
    <scope>IDENTIFICATION</scope>
</reference>
<proteinExistence type="predicted"/>